<comment type="caution">
    <text evidence="3">The sequence shown here is derived from an EMBL/GenBank/DDBJ whole genome shotgun (WGS) entry which is preliminary data.</text>
</comment>
<dbReference type="AlphaFoldDB" id="A0AAE1CZ96"/>
<sequence>MASSYTASGYLLFLLVFIGIASLGRCQEPGIVEDILPEVKRVGMTARLNCTVARMKQGADVQWTFKNSKNVDEVISIGKEVQIVNDIKGGVKDYEDLSFTGRSGDRTTYQLVKARLRPEYDGSYECSIAIAGVAPDLWPRETGKITVLQAPTIRPGSTDSVKMLEKGSNSNPTCDAVGVPAPNITWVRSDGKLRPMGRQYFGSVWWIIGSKIL</sequence>
<dbReference type="InterPro" id="IPR007110">
    <property type="entry name" value="Ig-like_dom"/>
</dbReference>
<feature type="signal peptide" evidence="1">
    <location>
        <begin position="1"/>
        <end position="26"/>
    </location>
</feature>
<keyword evidence="1" id="KW-0732">Signal</keyword>
<name>A0AAE1CZ96_9GAST</name>
<evidence type="ECO:0000313" key="4">
    <source>
        <dbReference type="Proteomes" id="UP001283361"/>
    </source>
</evidence>
<feature type="chain" id="PRO_5042241771" description="Ig-like domain-containing protein" evidence="1">
    <location>
        <begin position="27"/>
        <end position="213"/>
    </location>
</feature>
<dbReference type="Proteomes" id="UP001283361">
    <property type="component" value="Unassembled WGS sequence"/>
</dbReference>
<protein>
    <recommendedName>
        <fullName evidence="2">Ig-like domain-containing protein</fullName>
    </recommendedName>
</protein>
<feature type="domain" description="Ig-like" evidence="2">
    <location>
        <begin position="29"/>
        <end position="128"/>
    </location>
</feature>
<gene>
    <name evidence="3" type="ORF">RRG08_059578</name>
</gene>
<keyword evidence="4" id="KW-1185">Reference proteome</keyword>
<dbReference type="InterPro" id="IPR013783">
    <property type="entry name" value="Ig-like_fold"/>
</dbReference>
<proteinExistence type="predicted"/>
<evidence type="ECO:0000313" key="3">
    <source>
        <dbReference type="EMBL" id="KAK3746748.1"/>
    </source>
</evidence>
<dbReference type="EMBL" id="JAWDGP010006116">
    <property type="protein sequence ID" value="KAK3746748.1"/>
    <property type="molecule type" value="Genomic_DNA"/>
</dbReference>
<evidence type="ECO:0000259" key="2">
    <source>
        <dbReference type="PROSITE" id="PS50835"/>
    </source>
</evidence>
<accession>A0AAE1CZ96</accession>
<feature type="domain" description="Ig-like" evidence="2">
    <location>
        <begin position="151"/>
        <end position="213"/>
    </location>
</feature>
<dbReference type="PROSITE" id="PS50835">
    <property type="entry name" value="IG_LIKE"/>
    <property type="match status" value="2"/>
</dbReference>
<organism evidence="3 4">
    <name type="scientific">Elysia crispata</name>
    <name type="common">lettuce slug</name>
    <dbReference type="NCBI Taxonomy" id="231223"/>
    <lineage>
        <taxon>Eukaryota</taxon>
        <taxon>Metazoa</taxon>
        <taxon>Spiralia</taxon>
        <taxon>Lophotrochozoa</taxon>
        <taxon>Mollusca</taxon>
        <taxon>Gastropoda</taxon>
        <taxon>Heterobranchia</taxon>
        <taxon>Euthyneura</taxon>
        <taxon>Panpulmonata</taxon>
        <taxon>Sacoglossa</taxon>
        <taxon>Placobranchoidea</taxon>
        <taxon>Plakobranchidae</taxon>
        <taxon>Elysia</taxon>
    </lineage>
</organism>
<evidence type="ECO:0000256" key="1">
    <source>
        <dbReference type="SAM" id="SignalP"/>
    </source>
</evidence>
<reference evidence="3" key="1">
    <citation type="journal article" date="2023" name="G3 (Bethesda)">
        <title>A reference genome for the long-term kleptoplast-retaining sea slug Elysia crispata morphotype clarki.</title>
        <authorList>
            <person name="Eastman K.E."/>
            <person name="Pendleton A.L."/>
            <person name="Shaikh M.A."/>
            <person name="Suttiyut T."/>
            <person name="Ogas R."/>
            <person name="Tomko P."/>
            <person name="Gavelis G."/>
            <person name="Widhalm J.R."/>
            <person name="Wisecaver J.H."/>
        </authorList>
    </citation>
    <scope>NUCLEOTIDE SEQUENCE</scope>
    <source>
        <strain evidence="3">ECLA1</strain>
    </source>
</reference>
<dbReference type="Gene3D" id="2.60.40.10">
    <property type="entry name" value="Immunoglobulins"/>
    <property type="match status" value="2"/>
</dbReference>